<keyword evidence="3" id="KW-0539">Nucleus</keyword>
<reference evidence="6" key="1">
    <citation type="journal article" date="2016" name="Nat. Biotechnol.">
        <title>Sequencing wild and cultivated cassava and related species reveals extensive interspecific hybridization and genetic diversity.</title>
        <authorList>
            <person name="Bredeson J.V."/>
            <person name="Lyons J.B."/>
            <person name="Prochnik S.E."/>
            <person name="Wu G.A."/>
            <person name="Ha C.M."/>
            <person name="Edsinger-Gonzales E."/>
            <person name="Grimwood J."/>
            <person name="Schmutz J."/>
            <person name="Rabbi I.Y."/>
            <person name="Egesi C."/>
            <person name="Nauluvula P."/>
            <person name="Lebot V."/>
            <person name="Ndunguru J."/>
            <person name="Mkamilo G."/>
            <person name="Bart R.S."/>
            <person name="Setter T.L."/>
            <person name="Gleadow R.M."/>
            <person name="Kulakow P."/>
            <person name="Ferguson M.E."/>
            <person name="Rounsley S."/>
            <person name="Rokhsar D.S."/>
        </authorList>
    </citation>
    <scope>NUCLEOTIDE SEQUENCE [LARGE SCALE GENOMIC DNA]</scope>
    <source>
        <strain evidence="6">cv. AM560-2</strain>
    </source>
</reference>
<dbReference type="GO" id="GO:0045944">
    <property type="term" value="P:positive regulation of transcription by RNA polymerase II"/>
    <property type="evidence" value="ECO:0000318"/>
    <property type="project" value="GO_Central"/>
</dbReference>
<evidence type="ECO:0000313" key="5">
    <source>
        <dbReference type="EMBL" id="OAY53345.1"/>
    </source>
</evidence>
<dbReference type="OrthoDB" id="646980at2759"/>
<dbReference type="SMART" id="SM00292">
    <property type="entry name" value="BRCT"/>
    <property type="match status" value="1"/>
</dbReference>
<dbReference type="PANTHER" id="PTHR15321">
    <property type="entry name" value="TUMOR SUPPRESSOR P53-BINDING PROTEIN 1"/>
    <property type="match status" value="1"/>
</dbReference>
<comment type="subcellular location">
    <subcellularLocation>
        <location evidence="1">Nucleus</location>
    </subcellularLocation>
</comment>
<dbReference type="PANTHER" id="PTHR15321:SF3">
    <property type="entry name" value="TP53-BINDING PROTEIN 1"/>
    <property type="match status" value="1"/>
</dbReference>
<dbReference type="InterPro" id="IPR047252">
    <property type="entry name" value="TP53BP1-like"/>
</dbReference>
<dbReference type="GO" id="GO:0005634">
    <property type="term" value="C:nucleus"/>
    <property type="evidence" value="ECO:0000318"/>
    <property type="project" value="GO_Central"/>
</dbReference>
<feature type="domain" description="BRCT" evidence="4">
    <location>
        <begin position="781"/>
        <end position="886"/>
    </location>
</feature>
<evidence type="ECO:0000259" key="4">
    <source>
        <dbReference type="PROSITE" id="PS50172"/>
    </source>
</evidence>
<dbReference type="PROSITE" id="PS50172">
    <property type="entry name" value="BRCT"/>
    <property type="match status" value="2"/>
</dbReference>
<organism evidence="5 6">
    <name type="scientific">Manihot esculenta</name>
    <name type="common">Cassava</name>
    <name type="synonym">Jatropha manihot</name>
    <dbReference type="NCBI Taxonomy" id="3983"/>
    <lineage>
        <taxon>Eukaryota</taxon>
        <taxon>Viridiplantae</taxon>
        <taxon>Streptophyta</taxon>
        <taxon>Embryophyta</taxon>
        <taxon>Tracheophyta</taxon>
        <taxon>Spermatophyta</taxon>
        <taxon>Magnoliopsida</taxon>
        <taxon>eudicotyledons</taxon>
        <taxon>Gunneridae</taxon>
        <taxon>Pentapetalae</taxon>
        <taxon>rosids</taxon>
        <taxon>fabids</taxon>
        <taxon>Malpighiales</taxon>
        <taxon>Euphorbiaceae</taxon>
        <taxon>Crotonoideae</taxon>
        <taxon>Manihoteae</taxon>
        <taxon>Manihot</taxon>
    </lineage>
</organism>
<dbReference type="InterPro" id="IPR001357">
    <property type="entry name" value="BRCT_dom"/>
</dbReference>
<dbReference type="STRING" id="3983.A0A2C9W2V5"/>
<dbReference type="FunFam" id="3.40.50.10190:FF:000081">
    <property type="entry name" value="BRCA1 C Terminus domain containing protein expressed"/>
    <property type="match status" value="1"/>
</dbReference>
<gene>
    <name evidence="5" type="ORF">MANES_04G156000v8</name>
</gene>
<name>A0A2C9W2V5_MANES</name>
<proteinExistence type="predicted"/>
<protein>
    <recommendedName>
        <fullName evidence="4">BRCT domain-containing protein</fullName>
    </recommendedName>
</protein>
<keyword evidence="6" id="KW-1185">Reference proteome</keyword>
<dbReference type="Pfam" id="PF18428">
    <property type="entry name" value="BRCT_3"/>
    <property type="match status" value="1"/>
</dbReference>
<dbReference type="GO" id="GO:0000077">
    <property type="term" value="P:DNA damage checkpoint signaling"/>
    <property type="evidence" value="ECO:0000318"/>
    <property type="project" value="GO_Central"/>
</dbReference>
<dbReference type="InterPro" id="IPR047249">
    <property type="entry name" value="BRCT_p53bp1-like_rpt1"/>
</dbReference>
<dbReference type="EMBL" id="CM004390">
    <property type="protein sequence ID" value="OAY53345.1"/>
    <property type="molecule type" value="Genomic_DNA"/>
</dbReference>
<keyword evidence="2" id="KW-0227">DNA damage</keyword>
<evidence type="ECO:0000256" key="3">
    <source>
        <dbReference type="ARBA" id="ARBA00023242"/>
    </source>
</evidence>
<sequence>MSSLGFRPPQFSEDLAWQPAWLQNLQVESSATNHINEHQTIITSQLETLSREEGRYNSCHLFLSGEDTSQNSVPSTGNALHLCLRLSSYEESTHNQSQELCASQALRGSSKVLLVPQVETCGGSQENANQSKVDGGVKVSQMTSIPKALEKVDPQSPTNNEELGRHLEEKVHHSAGAVKINSISPTMVNAGFLTHTDHVDGGQHEDKFNVRHIKDADTSEAVELSIAASEALVIHELMMTGSALEFLPTETILAATLRVKLARLEASEDGICCSSEDMVEIENLSDLDDSVMENAFLDVGLPRSNLDDRHAWSSDVSRVKDTPVLENVASLVDPFLYQPAEKISHVSASERRLDDVSSSPALISENAEEGREYSLVADRFRSRWLGGWTVKEVDASAKLKQNKTKRIPNLFNGETSSLSESADIAADKNSFVRKLESGSKIASVSSTPLELDKADVGILVSQEVGSSNQSLVDPLCSVVPCSISSENASYPLAWDQDDREIDAENCFSSKSGHKMENFQRMSDLNVEAVHVDREPMPRTTGECFGAPVRRQLDSLRTYSTLLPKTDAILRHQNQLLSSEHVELPLSNRFVHCHRTDDHKSSKWFLPPRIEFEGTNGRDHEQNQDTLVLRCPVPDCDEPAKDGVELQPQPSVSRTSPLILNQRTRCRLQPSEFLDKKLSGERSPEQIVAQGNVWKDIQRNSCEKIKSKLQHPSNAPNMVRKRVCFSEVEVELQQGEDVQKPKNSHANCFASRANKRSKYSKSWSDTWTRDVKSCLTSHINDVKISMFHGLEFLLTGFSSQKEREIVRLIQEYGGMVLLDVPSPPSNSRAKRRARSNFQKLPIVVCSKKLQTTKFLYGCAVNAPILKVKWLADSVAAGSVVPPEKYMVLPSQAGLQYKKIGKSDYLDDSNRIFYRVGIMLHGKHSFCTKLAIIIKHGGGQVFRTLQRLFQNLDTEKVSVGAIVAEDESRASRHLRQCALERKIPVMPASWIAKSLHFGKLLPFKEGDDTPTIKVAKSATSLDWSEEI</sequence>
<dbReference type="Gene3D" id="3.40.50.10190">
    <property type="entry name" value="BRCT domain"/>
    <property type="match status" value="2"/>
</dbReference>
<comment type="caution">
    <text evidence="5">The sequence shown here is derived from an EMBL/GenBank/DDBJ whole genome shotgun (WGS) entry which is preliminary data.</text>
</comment>
<accession>A0A2C9W2V5</accession>
<dbReference type="Gramene" id="Manes.04G156000.8.v8.1">
    <property type="protein sequence ID" value="Manes.04G156000.8.v8.1.CDS"/>
    <property type="gene ID" value="Manes.04G156000.v8.1"/>
</dbReference>
<dbReference type="GO" id="GO:0042393">
    <property type="term" value="F:histone binding"/>
    <property type="evidence" value="ECO:0000318"/>
    <property type="project" value="GO_Central"/>
</dbReference>
<feature type="domain" description="BRCT" evidence="4">
    <location>
        <begin position="906"/>
        <end position="1003"/>
    </location>
</feature>
<dbReference type="Gramene" id="Manes.04G156000.7.v8.1">
    <property type="protein sequence ID" value="Manes.04G156000.7.v8.1.CDS"/>
    <property type="gene ID" value="Manes.04G156000.v8.1"/>
</dbReference>
<evidence type="ECO:0000313" key="6">
    <source>
        <dbReference type="Proteomes" id="UP000091857"/>
    </source>
</evidence>
<evidence type="ECO:0000256" key="1">
    <source>
        <dbReference type="ARBA" id="ARBA00004123"/>
    </source>
</evidence>
<dbReference type="InterPro" id="IPR036420">
    <property type="entry name" value="BRCT_dom_sf"/>
</dbReference>
<dbReference type="AlphaFoldDB" id="A0A2C9W2V5"/>
<dbReference type="Gramene" id="Manes.04G156000.2.v8.1">
    <property type="protein sequence ID" value="Manes.04G156000.2.v8.1.CDS"/>
    <property type="gene ID" value="Manes.04G156000.v8.1"/>
</dbReference>
<dbReference type="SUPFAM" id="SSF52113">
    <property type="entry name" value="BRCT domain"/>
    <property type="match status" value="2"/>
</dbReference>
<evidence type="ECO:0000256" key="2">
    <source>
        <dbReference type="ARBA" id="ARBA00022763"/>
    </source>
</evidence>
<dbReference type="CDD" id="cd17745">
    <property type="entry name" value="BRCT_p53bp1_rpt1"/>
    <property type="match status" value="1"/>
</dbReference>
<dbReference type="Proteomes" id="UP000091857">
    <property type="component" value="Chromosome 4"/>
</dbReference>